<dbReference type="Gene3D" id="2.10.220.10">
    <property type="entry name" value="Hormone Receptor, Insulin-like Growth Factor Receptor 1, Chain A, domain 2"/>
    <property type="match status" value="1"/>
</dbReference>
<organism evidence="1 2">
    <name type="scientific">Stylonychia lemnae</name>
    <name type="common">Ciliate</name>
    <dbReference type="NCBI Taxonomy" id="5949"/>
    <lineage>
        <taxon>Eukaryota</taxon>
        <taxon>Sar</taxon>
        <taxon>Alveolata</taxon>
        <taxon>Ciliophora</taxon>
        <taxon>Intramacronucleata</taxon>
        <taxon>Spirotrichea</taxon>
        <taxon>Stichotrichia</taxon>
        <taxon>Sporadotrichida</taxon>
        <taxon>Oxytrichidae</taxon>
        <taxon>Stylonychinae</taxon>
        <taxon>Stylonychia</taxon>
    </lineage>
</organism>
<dbReference type="EMBL" id="CCKQ01013280">
    <property type="protein sequence ID" value="CDW84918.1"/>
    <property type="molecule type" value="Genomic_DNA"/>
</dbReference>
<accession>A0A078AVW7</accession>
<dbReference type="InterPro" id="IPR011050">
    <property type="entry name" value="Pectin_lyase_fold/virulence"/>
</dbReference>
<reference evidence="1 2" key="1">
    <citation type="submission" date="2014-06" db="EMBL/GenBank/DDBJ databases">
        <authorList>
            <person name="Swart Estienne"/>
        </authorList>
    </citation>
    <scope>NUCLEOTIDE SEQUENCE [LARGE SCALE GENOMIC DNA]</scope>
    <source>
        <strain evidence="1 2">130c</strain>
    </source>
</reference>
<dbReference type="InParanoid" id="A0A078AVW7"/>
<dbReference type="Proteomes" id="UP000039865">
    <property type="component" value="Unassembled WGS sequence"/>
</dbReference>
<dbReference type="SUPFAM" id="SSF51126">
    <property type="entry name" value="Pectin lyase-like"/>
    <property type="match status" value="1"/>
</dbReference>
<dbReference type="OrthoDB" id="299812at2759"/>
<keyword evidence="2" id="KW-1185">Reference proteome</keyword>
<gene>
    <name evidence="1" type="primary">Contig2685.g2884</name>
    <name evidence="1" type="ORF">STYLEM_13987</name>
</gene>
<evidence type="ECO:0000313" key="2">
    <source>
        <dbReference type="Proteomes" id="UP000039865"/>
    </source>
</evidence>
<proteinExistence type="predicted"/>
<dbReference type="AlphaFoldDB" id="A0A078AVW7"/>
<protein>
    <submittedName>
        <fullName evidence="1">Uncharacterized protein</fullName>
    </submittedName>
</protein>
<name>A0A078AVW7_STYLE</name>
<evidence type="ECO:0000313" key="1">
    <source>
        <dbReference type="EMBL" id="CDW84918.1"/>
    </source>
</evidence>
<sequence length="965" mass="110003">MQMSFTLIRHFLVKVSFICFNQDIIKLLECSNFIYGCRFCTEVTQGFDYFVQCQVCNDGLYLLTNSTENSLFPSQFTFCVSDCSSAHYQFINNPLTQKCQDCGRFCKSCNLQYGCETCAPQQAGNNGWVNAYDQTAIFSDQLKKCSPCENNKYCLTCDPNNTSQCLQCTPEFSPTCTYNEIDAILDKCIQGDIDDCLECNSNYECELCDVKSIIKATFQIDSGEYKNKCQDCNQDINGYSIYYQDCASCIIDPANDALTICTSCMNGFLVNGSCQSKWYYFLFQFIQSLSPQGTYPEFIFGARGIPIKSFCSNDALHRSQELCAPSIDICNVEINLYKGDHYILRTSTNFYQPSLYAEGHQNMRISIQPHFCSNNNTDTEICLEDDEHVTVYNKLRDQFQLLVGSGLMLKNIIIDWIDSLILPSHDSGNCLSQKTQCCSNCIFRNIYFNYNTFIETNQYGGYIEIINSKFERFSTCGAVIRNFKSIFKQENRKSTQQSADIYLNRLNELQSILLTEELLKSTLEFSPYSEVCSIEQSDTLPECFSILVQNASFIQMNHFVSKQNEMVQIRSTYNMINQGKILHLIDFRGNVTILDNKFLNNTLGFEDCSASAEISGIFKYDSSSDDYSIYGEKDKYQLKHLISIQGHLHGIHIIGNTFSQNTVIKGLINIQTEENLQQGANSILIARNTFTQNAAYFQTVGIHIRMKSTKQNQIPITNSSLYCTGISIQQNYFEKNFGCAIYGGSIINIECYNPSSSSSFGVQDDLNKNAAVDLTIQSYYKNFDFQTISVQNVVHIEYNGDKLFIDLYNVTLKVLEDIFSDGFQNLQSRYSSDKGIFLYMEQFYGSIYITNNTVQNQVGLNNEYLTKELGLFSSSNVTKLKTYGGLHPIYALEESCELGGLIIDGLYIFNINFFQKGDAILDYSYIFRFNQQVIPIHFKHQLEGQSTLVLSLRMTQLTILKFRDQ</sequence>